<keyword evidence="3" id="KW-1185">Reference proteome</keyword>
<reference evidence="2 3" key="1">
    <citation type="submission" date="2019-05" db="EMBL/GenBank/DDBJ databases">
        <title>Another draft genome of Portunus trituberculatus and its Hox gene families provides insights of decapod evolution.</title>
        <authorList>
            <person name="Jeong J.-H."/>
            <person name="Song I."/>
            <person name="Kim S."/>
            <person name="Choi T."/>
            <person name="Kim D."/>
            <person name="Ryu S."/>
            <person name="Kim W."/>
        </authorList>
    </citation>
    <scope>NUCLEOTIDE SEQUENCE [LARGE SCALE GENOMIC DNA]</scope>
    <source>
        <tissue evidence="2">Muscle</tissue>
    </source>
</reference>
<evidence type="ECO:0000313" key="2">
    <source>
        <dbReference type="EMBL" id="MPC64937.1"/>
    </source>
</evidence>
<feature type="region of interest" description="Disordered" evidence="1">
    <location>
        <begin position="91"/>
        <end position="121"/>
    </location>
</feature>
<feature type="compositionally biased region" description="Polar residues" evidence="1">
    <location>
        <begin position="23"/>
        <end position="41"/>
    </location>
</feature>
<name>A0A5B7H6E2_PORTR</name>
<feature type="region of interest" description="Disordered" evidence="1">
    <location>
        <begin position="23"/>
        <end position="43"/>
    </location>
</feature>
<accession>A0A5B7H6E2</accession>
<sequence>MGGRAEYLGVKVARAAVAPMYSQEQSCQPSSSHQLSTTGRGSSCRCAKRIPANNFRIVMLFLATNIFDEAAPERWWGSVCLPQIQLLHGTTSSTTTTSTNSSAITTTSQSQVRQRHSSRIR</sequence>
<dbReference type="Proteomes" id="UP000324222">
    <property type="component" value="Unassembled WGS sequence"/>
</dbReference>
<gene>
    <name evidence="2" type="ORF">E2C01_059059</name>
</gene>
<dbReference type="AlphaFoldDB" id="A0A5B7H6E2"/>
<evidence type="ECO:0000256" key="1">
    <source>
        <dbReference type="SAM" id="MobiDB-lite"/>
    </source>
</evidence>
<proteinExistence type="predicted"/>
<dbReference type="EMBL" id="VSRR010022734">
    <property type="protein sequence ID" value="MPC64937.1"/>
    <property type="molecule type" value="Genomic_DNA"/>
</dbReference>
<protein>
    <submittedName>
        <fullName evidence="2">Uncharacterized protein</fullName>
    </submittedName>
</protein>
<comment type="caution">
    <text evidence="2">The sequence shown here is derived from an EMBL/GenBank/DDBJ whole genome shotgun (WGS) entry which is preliminary data.</text>
</comment>
<evidence type="ECO:0000313" key="3">
    <source>
        <dbReference type="Proteomes" id="UP000324222"/>
    </source>
</evidence>
<organism evidence="2 3">
    <name type="scientific">Portunus trituberculatus</name>
    <name type="common">Swimming crab</name>
    <name type="synonym">Neptunus trituberculatus</name>
    <dbReference type="NCBI Taxonomy" id="210409"/>
    <lineage>
        <taxon>Eukaryota</taxon>
        <taxon>Metazoa</taxon>
        <taxon>Ecdysozoa</taxon>
        <taxon>Arthropoda</taxon>
        <taxon>Crustacea</taxon>
        <taxon>Multicrustacea</taxon>
        <taxon>Malacostraca</taxon>
        <taxon>Eumalacostraca</taxon>
        <taxon>Eucarida</taxon>
        <taxon>Decapoda</taxon>
        <taxon>Pleocyemata</taxon>
        <taxon>Brachyura</taxon>
        <taxon>Eubrachyura</taxon>
        <taxon>Portunoidea</taxon>
        <taxon>Portunidae</taxon>
        <taxon>Portuninae</taxon>
        <taxon>Portunus</taxon>
    </lineage>
</organism>
<feature type="compositionally biased region" description="Low complexity" evidence="1">
    <location>
        <begin position="91"/>
        <end position="112"/>
    </location>
</feature>